<dbReference type="EMBL" id="HE978323">
    <property type="protein sequence ID" value="CCK72098.1"/>
    <property type="molecule type" value="Genomic_DNA"/>
</dbReference>
<dbReference type="SMART" id="SM00256">
    <property type="entry name" value="FBOX"/>
    <property type="match status" value="1"/>
</dbReference>
<dbReference type="GO" id="GO:0019005">
    <property type="term" value="C:SCF ubiquitin ligase complex"/>
    <property type="evidence" value="ECO:0007669"/>
    <property type="project" value="EnsemblFungi"/>
</dbReference>
<dbReference type="InterPro" id="IPR036047">
    <property type="entry name" value="F-box-like_dom_sf"/>
</dbReference>
<dbReference type="HOGENOM" id="CLU_425266_0_0_1"/>
<gene>
    <name evidence="2" type="primary">KNAG0J00150</name>
    <name evidence="2" type="ordered locus">KNAG_0J00150</name>
</gene>
<sequence>MPLLLQDLPAEVLIAIFGHLDEADLATLQTLSRRFRALIRDEELWKTLFRARLHTIHFPSFSLSHKFSTEFVHRRQGIHLWKHNRAVKTKYVIQPTRGIQLDPPSIERVVFDYPRCACYNDGIITLVQLHARRQRQRLTYIPCTTPQGCSTMDFNINAAVFGRFDGRVYGKSLTNKSYLTPVAEFNAGHATSVTAIAMAAGGEDCVSASENGEIIWWNDTKLVKRLQISQTAIFKVAMNREITVAVDAKTVHVLHEMDDVHSFPLPYGAAVQFLKMDFGARVMVLATTTSISIVSFNKNNDFRNVKTMDLAEQNLTISDIFIDNQTTLRDQDTQLAGGDGCYIAVLFTDNQVGIINIRQPGSQLKFDTLLQFEGKVFTCAITNLVLVCALDGILHIIDPSNGELIKTVQKTEKMPQFLKLSQGRMIVGSGNTIHYLQYVNDDSLPAKKHSHGKSRSNKWNETLHSELEMFEEHEKLSEQRARENSRLQDLYGGDFDENDEEDIQLKIALLESQQAVLESRMNNQEGHSETAMNSDDELQRAIRESELLHNNAGQPVALDEDEELARILEQSRLDSTENDGWAREQVRGNLATEQHLQQHDEELELAIALSLSEANS</sequence>
<dbReference type="SUPFAM" id="SSF81383">
    <property type="entry name" value="F-box domain"/>
    <property type="match status" value="1"/>
</dbReference>
<dbReference type="Proteomes" id="UP000006310">
    <property type="component" value="Chromosome 10"/>
</dbReference>
<dbReference type="SMART" id="SM00726">
    <property type="entry name" value="UIM"/>
    <property type="match status" value="4"/>
</dbReference>
<dbReference type="Gene3D" id="1.20.1280.50">
    <property type="match status" value="1"/>
</dbReference>
<dbReference type="GO" id="GO:0006974">
    <property type="term" value="P:DNA damage response"/>
    <property type="evidence" value="ECO:0007669"/>
    <property type="project" value="EnsemblFungi"/>
</dbReference>
<reference evidence="3" key="2">
    <citation type="submission" date="2012-08" db="EMBL/GenBank/DDBJ databases">
        <title>Genome sequence of Kazachstania naganishii.</title>
        <authorList>
            <person name="Gordon J.L."/>
            <person name="Armisen D."/>
            <person name="Proux-Wera E."/>
            <person name="OhEigeartaigh S.S."/>
            <person name="Byrne K.P."/>
            <person name="Wolfe K.H."/>
        </authorList>
    </citation>
    <scope>NUCLEOTIDE SEQUENCE [LARGE SCALE GENOMIC DNA]</scope>
    <source>
        <strain evidence="3">ATCC MYA-139 / BCRC 22969 / CBS 8797 / CCRC 22969 / KCTC 17520 / NBRC 10181 / NCYC 3082</strain>
    </source>
</reference>
<dbReference type="PANTHER" id="PTHR14381">
    <property type="entry name" value="DACTYLIN"/>
    <property type="match status" value="1"/>
</dbReference>
<evidence type="ECO:0000259" key="1">
    <source>
        <dbReference type="PROSITE" id="PS50181"/>
    </source>
</evidence>
<dbReference type="GO" id="GO:0005737">
    <property type="term" value="C:cytoplasm"/>
    <property type="evidence" value="ECO:0007669"/>
    <property type="project" value="EnsemblFungi"/>
</dbReference>
<dbReference type="PROSITE" id="PS50330">
    <property type="entry name" value="UIM"/>
    <property type="match status" value="1"/>
</dbReference>
<name>J7RQM9_HUIN7</name>
<dbReference type="PANTHER" id="PTHR14381:SF1">
    <property type="entry name" value="F-BOX_WD REPEAT-CONTAINING PROTEIN 4"/>
    <property type="match status" value="1"/>
</dbReference>
<dbReference type="InterPro" id="IPR052301">
    <property type="entry name" value="SCF_F-box/WD-repeat"/>
</dbReference>
<evidence type="ECO:0000313" key="3">
    <source>
        <dbReference type="Proteomes" id="UP000006310"/>
    </source>
</evidence>
<dbReference type="eggNOG" id="KOG0274">
    <property type="taxonomic scope" value="Eukaryota"/>
</dbReference>
<dbReference type="KEGG" id="kng:KNAG_0J00150"/>
<dbReference type="InterPro" id="IPR003903">
    <property type="entry name" value="UIM_dom"/>
</dbReference>
<dbReference type="InterPro" id="IPR015943">
    <property type="entry name" value="WD40/YVTN_repeat-like_dom_sf"/>
</dbReference>
<dbReference type="SUPFAM" id="SSF50978">
    <property type="entry name" value="WD40 repeat-like"/>
    <property type="match status" value="1"/>
</dbReference>
<reference evidence="2 3" key="1">
    <citation type="journal article" date="2011" name="Proc. Natl. Acad. Sci. U.S.A.">
        <title>Evolutionary erosion of yeast sex chromosomes by mating-type switching accidents.</title>
        <authorList>
            <person name="Gordon J.L."/>
            <person name="Armisen D."/>
            <person name="Proux-Wera E."/>
            <person name="Oheigeartaigh S.S."/>
            <person name="Byrne K.P."/>
            <person name="Wolfe K.H."/>
        </authorList>
    </citation>
    <scope>NUCLEOTIDE SEQUENCE [LARGE SCALE GENOMIC DNA]</scope>
    <source>
        <strain evidence="3">ATCC MYA-139 / BCRC 22969 / CBS 8797 / CCRC 22969 / KCTC 17520 / NBRC 10181 / NCYC 3082</strain>
    </source>
</reference>
<accession>J7RQM9</accession>
<dbReference type="AlphaFoldDB" id="J7RQM9"/>
<proteinExistence type="predicted"/>
<dbReference type="GO" id="GO:0005634">
    <property type="term" value="C:nucleus"/>
    <property type="evidence" value="ECO:0007669"/>
    <property type="project" value="EnsemblFungi"/>
</dbReference>
<dbReference type="STRING" id="1071383.J7RQM9"/>
<dbReference type="GO" id="GO:0031146">
    <property type="term" value="P:SCF-dependent proteasomal ubiquitin-dependent protein catabolic process"/>
    <property type="evidence" value="ECO:0007669"/>
    <property type="project" value="EnsemblFungi"/>
</dbReference>
<protein>
    <recommendedName>
        <fullName evidence="1">F-box domain-containing protein</fullName>
    </recommendedName>
</protein>
<evidence type="ECO:0000313" key="2">
    <source>
        <dbReference type="EMBL" id="CCK72098.1"/>
    </source>
</evidence>
<organism evidence="2 3">
    <name type="scientific">Huiozyma naganishii (strain ATCC MYA-139 / BCRC 22969 / CBS 8797 / KCTC 17520 / NBRC 10181 / NCYC 3082 / Yp74L-3)</name>
    <name type="common">Yeast</name>
    <name type="synonym">Kazachstania naganishii</name>
    <dbReference type="NCBI Taxonomy" id="1071383"/>
    <lineage>
        <taxon>Eukaryota</taxon>
        <taxon>Fungi</taxon>
        <taxon>Dikarya</taxon>
        <taxon>Ascomycota</taxon>
        <taxon>Saccharomycotina</taxon>
        <taxon>Saccharomycetes</taxon>
        <taxon>Saccharomycetales</taxon>
        <taxon>Saccharomycetaceae</taxon>
        <taxon>Huiozyma</taxon>
    </lineage>
</organism>
<dbReference type="PROSITE" id="PS50181">
    <property type="entry name" value="FBOX"/>
    <property type="match status" value="1"/>
</dbReference>
<dbReference type="Pfam" id="PF12937">
    <property type="entry name" value="F-box-like"/>
    <property type="match status" value="1"/>
</dbReference>
<dbReference type="InterPro" id="IPR001810">
    <property type="entry name" value="F-box_dom"/>
</dbReference>
<feature type="domain" description="F-box" evidence="1">
    <location>
        <begin position="2"/>
        <end position="48"/>
    </location>
</feature>
<dbReference type="Gene3D" id="2.130.10.10">
    <property type="entry name" value="YVTN repeat-like/Quinoprotein amine dehydrogenase"/>
    <property type="match status" value="1"/>
</dbReference>
<dbReference type="InterPro" id="IPR036322">
    <property type="entry name" value="WD40_repeat_dom_sf"/>
</dbReference>
<dbReference type="OMA" id="CTTPQGC"/>
<dbReference type="GO" id="GO:0071406">
    <property type="term" value="P:cellular response to methylmercury"/>
    <property type="evidence" value="ECO:0007669"/>
    <property type="project" value="EnsemblFungi"/>
</dbReference>
<dbReference type="RefSeq" id="XP_022466343.1">
    <property type="nucleotide sequence ID" value="XM_022610003.1"/>
</dbReference>
<dbReference type="OrthoDB" id="2095648at2759"/>
<keyword evidence="3" id="KW-1185">Reference proteome</keyword>
<dbReference type="GeneID" id="34527853"/>